<comment type="caution">
    <text evidence="15">The sequence shown here is derived from an EMBL/GenBank/DDBJ whole genome shotgun (WGS) entry which is preliminary data.</text>
</comment>
<evidence type="ECO:0000256" key="5">
    <source>
        <dbReference type="ARBA" id="ARBA00011881"/>
    </source>
</evidence>
<dbReference type="CDD" id="cd04906">
    <property type="entry name" value="ACT_ThrD-I_1"/>
    <property type="match status" value="1"/>
</dbReference>
<evidence type="ECO:0000256" key="12">
    <source>
        <dbReference type="ARBA" id="ARBA00025527"/>
    </source>
</evidence>
<protein>
    <recommendedName>
        <fullName evidence="13">L-threonine dehydratase</fullName>
        <ecNumber evidence="13">4.3.1.19</ecNumber>
    </recommendedName>
    <alternativeName>
        <fullName evidence="13">Threonine deaminase</fullName>
    </alternativeName>
</protein>
<dbReference type="InterPro" id="IPR045865">
    <property type="entry name" value="ACT-like_dom_sf"/>
</dbReference>
<evidence type="ECO:0000256" key="2">
    <source>
        <dbReference type="ARBA" id="ARBA00001933"/>
    </source>
</evidence>
<dbReference type="Gene3D" id="3.40.50.1100">
    <property type="match status" value="2"/>
</dbReference>
<dbReference type="GO" id="GO:0009097">
    <property type="term" value="P:isoleucine biosynthetic process"/>
    <property type="evidence" value="ECO:0007669"/>
    <property type="project" value="UniProtKB-UniRule"/>
</dbReference>
<dbReference type="EC" id="4.3.1.19" evidence="13"/>
<evidence type="ECO:0000256" key="6">
    <source>
        <dbReference type="ARBA" id="ARBA00022605"/>
    </source>
</evidence>
<organism evidence="15 16">
    <name type="scientific">Mycetohabitans endofungorum</name>
    <dbReference type="NCBI Taxonomy" id="417203"/>
    <lineage>
        <taxon>Bacteria</taxon>
        <taxon>Pseudomonadati</taxon>
        <taxon>Pseudomonadota</taxon>
        <taxon>Betaproteobacteria</taxon>
        <taxon>Burkholderiales</taxon>
        <taxon>Burkholderiaceae</taxon>
        <taxon>Mycetohabitans</taxon>
    </lineage>
</organism>
<reference evidence="15 16" key="1">
    <citation type="submission" date="2018-01" db="EMBL/GenBank/DDBJ databases">
        <title>Genomic Encyclopedia of Type Strains, Phase III (KMG-III): the genomes of soil and plant-associated and newly described type strains.</title>
        <authorList>
            <person name="Whitman W."/>
        </authorList>
    </citation>
    <scope>NUCLEOTIDE SEQUENCE [LARGE SCALE GENOMIC DNA]</scope>
    <source>
        <strain evidence="15 16">HKI456</strain>
    </source>
</reference>
<evidence type="ECO:0000256" key="3">
    <source>
        <dbReference type="ARBA" id="ARBA00004810"/>
    </source>
</evidence>
<evidence type="ECO:0000256" key="8">
    <source>
        <dbReference type="ARBA" id="ARBA00022737"/>
    </source>
</evidence>
<proteinExistence type="inferred from homology"/>
<dbReference type="PANTHER" id="PTHR48078:SF11">
    <property type="entry name" value="THREONINE DEHYDRATASE, MITOCHONDRIAL"/>
    <property type="match status" value="1"/>
</dbReference>
<comment type="subunit">
    <text evidence="5 13">Homotetramer.</text>
</comment>
<evidence type="ECO:0000313" key="15">
    <source>
        <dbReference type="EMBL" id="PPB84589.1"/>
    </source>
</evidence>
<dbReference type="GO" id="GO:0006567">
    <property type="term" value="P:L-threonine catabolic process"/>
    <property type="evidence" value="ECO:0007669"/>
    <property type="project" value="TreeGrafter"/>
</dbReference>
<name>A0A2P5KD12_9BURK</name>
<dbReference type="AlphaFoldDB" id="A0A2P5KD12"/>
<evidence type="ECO:0000256" key="4">
    <source>
        <dbReference type="ARBA" id="ARBA00010869"/>
    </source>
</evidence>
<dbReference type="GO" id="GO:0030170">
    <property type="term" value="F:pyridoxal phosphate binding"/>
    <property type="evidence" value="ECO:0007669"/>
    <property type="project" value="InterPro"/>
</dbReference>
<dbReference type="GO" id="GO:0004794">
    <property type="term" value="F:threonine deaminase activity"/>
    <property type="evidence" value="ECO:0007669"/>
    <property type="project" value="UniProtKB-UniRule"/>
</dbReference>
<feature type="domain" description="ACT-like" evidence="14">
    <location>
        <begin position="397"/>
        <end position="468"/>
    </location>
</feature>
<accession>A0A2P5KD12</accession>
<dbReference type="Gene3D" id="3.40.1020.10">
    <property type="entry name" value="Biosynthetic Threonine Deaminase, Domain 3"/>
    <property type="match status" value="1"/>
</dbReference>
<evidence type="ECO:0000256" key="9">
    <source>
        <dbReference type="ARBA" id="ARBA00022898"/>
    </source>
</evidence>
<evidence type="ECO:0000256" key="10">
    <source>
        <dbReference type="ARBA" id="ARBA00023239"/>
    </source>
</evidence>
<dbReference type="InterPro" id="IPR050147">
    <property type="entry name" value="Ser/Thr_Dehydratase"/>
</dbReference>
<evidence type="ECO:0000259" key="14">
    <source>
        <dbReference type="PROSITE" id="PS51672"/>
    </source>
</evidence>
<gene>
    <name evidence="13" type="primary">ilvA</name>
    <name evidence="15" type="ORF">B0O95_103282</name>
</gene>
<dbReference type="NCBIfam" id="NF006674">
    <property type="entry name" value="PRK09224.1"/>
    <property type="match status" value="1"/>
</dbReference>
<dbReference type="CDD" id="cd01562">
    <property type="entry name" value="Thr-dehyd"/>
    <property type="match status" value="1"/>
</dbReference>
<evidence type="ECO:0000256" key="1">
    <source>
        <dbReference type="ARBA" id="ARBA00001274"/>
    </source>
</evidence>
<dbReference type="EMBL" id="PRDW01000003">
    <property type="protein sequence ID" value="PPB84589.1"/>
    <property type="molecule type" value="Genomic_DNA"/>
</dbReference>
<dbReference type="NCBIfam" id="NF009130">
    <property type="entry name" value="PRK12483.1"/>
    <property type="match status" value="1"/>
</dbReference>
<dbReference type="FunFam" id="3.40.50.1100:FF:000008">
    <property type="entry name" value="L-threonine dehydratase"/>
    <property type="match status" value="1"/>
</dbReference>
<dbReference type="Pfam" id="PF00585">
    <property type="entry name" value="Thr_dehydrat_C"/>
    <property type="match status" value="2"/>
</dbReference>
<comment type="similarity">
    <text evidence="4 13">Belongs to the serine/threonine dehydratase family.</text>
</comment>
<dbReference type="Proteomes" id="UP000243096">
    <property type="component" value="Unassembled WGS sequence"/>
</dbReference>
<dbReference type="InterPro" id="IPR038110">
    <property type="entry name" value="TD_ACT-like_sf"/>
</dbReference>
<dbReference type="NCBIfam" id="TIGR01124">
    <property type="entry name" value="ilvA_2Cterm"/>
    <property type="match status" value="1"/>
</dbReference>
<dbReference type="GO" id="GO:0006565">
    <property type="term" value="P:L-serine catabolic process"/>
    <property type="evidence" value="ECO:0007669"/>
    <property type="project" value="TreeGrafter"/>
</dbReference>
<dbReference type="InterPro" id="IPR001721">
    <property type="entry name" value="TD_ACT-like"/>
</dbReference>
<evidence type="ECO:0000313" key="16">
    <source>
        <dbReference type="Proteomes" id="UP000243096"/>
    </source>
</evidence>
<keyword evidence="11 13" id="KW-0100">Branched-chain amino acid biosynthesis</keyword>
<feature type="domain" description="ACT-like" evidence="14">
    <location>
        <begin position="491"/>
        <end position="562"/>
    </location>
</feature>
<dbReference type="PROSITE" id="PS51672">
    <property type="entry name" value="ACT_LIKE"/>
    <property type="match status" value="2"/>
</dbReference>
<evidence type="ECO:0000256" key="7">
    <source>
        <dbReference type="ARBA" id="ARBA00022624"/>
    </source>
</evidence>
<dbReference type="PROSITE" id="PS00165">
    <property type="entry name" value="DEHYDRATASE_SER_THR"/>
    <property type="match status" value="1"/>
</dbReference>
<keyword evidence="8" id="KW-0677">Repeat</keyword>
<dbReference type="InterPro" id="IPR036052">
    <property type="entry name" value="TrpB-like_PALP_sf"/>
</dbReference>
<dbReference type="SUPFAM" id="SSF55021">
    <property type="entry name" value="ACT-like"/>
    <property type="match status" value="1"/>
</dbReference>
<dbReference type="InterPro" id="IPR000634">
    <property type="entry name" value="Ser/Thr_deHydtase_PyrdxlP-BS"/>
</dbReference>
<evidence type="ECO:0000256" key="11">
    <source>
        <dbReference type="ARBA" id="ARBA00023304"/>
    </source>
</evidence>
<dbReference type="CDD" id="cd04907">
    <property type="entry name" value="ACT_ThrD-I_2"/>
    <property type="match status" value="1"/>
</dbReference>
<keyword evidence="9 13" id="KW-0663">Pyridoxal phosphate</keyword>
<dbReference type="InterPro" id="IPR005787">
    <property type="entry name" value="Thr_deHydtase_biosynth"/>
</dbReference>
<dbReference type="InterPro" id="IPR001926">
    <property type="entry name" value="TrpB-like_PALP"/>
</dbReference>
<keyword evidence="6 13" id="KW-0028">Amino-acid biosynthesis</keyword>
<dbReference type="UniPathway" id="UPA00047">
    <property type="reaction ID" value="UER00054"/>
</dbReference>
<dbReference type="PANTHER" id="PTHR48078">
    <property type="entry name" value="THREONINE DEHYDRATASE, MITOCHONDRIAL-RELATED"/>
    <property type="match status" value="1"/>
</dbReference>
<comment type="catalytic activity">
    <reaction evidence="1 13">
        <text>L-threonine = 2-oxobutanoate + NH4(+)</text>
        <dbReference type="Rhea" id="RHEA:22108"/>
        <dbReference type="ChEBI" id="CHEBI:16763"/>
        <dbReference type="ChEBI" id="CHEBI:28938"/>
        <dbReference type="ChEBI" id="CHEBI:57926"/>
        <dbReference type="EC" id="4.3.1.19"/>
    </reaction>
</comment>
<keyword evidence="10 13" id="KW-0456">Lyase</keyword>
<sequence length="571" mass="62558">MSAYCGHAFDIVRLSNVSAKRGHFTDLQSAVAAPNARLHTNAAPDGAMIDPFPAVSDPYPLQIAMSSPDYLKKILTARVYDVARETELEHARNLSARIRNAIYLKREDNQPVFSFKLRGAYNRMAQLPRDALARGVVTASAGNHAQGVAYSAARLGCKAVIAMPITAPQVKIDAVRAHGGPTVEVVLHGESYSDTYTHALQIQQQHGLTFVHPFDDPDVIAGQGTVAMEILRQYQGQIDAIFVPIGGGGLIAGVAAYVKALRPEIKIIGVQTDDSCAMARSIAKGERVTLSEVGLFSDGTAVKLVGEETFRLVQQYVDGFVTVDTDALCAAIKDVFQDTRSVLEPAGALAVAGAKAYAEREKSEGRTFVAITSGANMNFDRMRFVAEHAEVGEAREAVFAATIPEERGSFRRFCELIGARNVTEFNYRIADAEQAHIFVGLQIQRRDESQLIAQTFEKHGFAIVNLTNDELSKQHVRYMVGGHSPLARDERLYRFAFPERPGALMKFLSSMAPDWNISLFHYRNGGADYSSILVGLQVPMDEEAQFQQFLAALGYPHWDETANPAYKLFLA</sequence>
<evidence type="ECO:0000256" key="13">
    <source>
        <dbReference type="RuleBase" id="RU362012"/>
    </source>
</evidence>
<keyword evidence="16" id="KW-1185">Reference proteome</keyword>
<dbReference type="SUPFAM" id="SSF53686">
    <property type="entry name" value="Tryptophan synthase beta subunit-like PLP-dependent enzymes"/>
    <property type="match status" value="1"/>
</dbReference>
<keyword evidence="7 13" id="KW-0412">Isoleucine biosynthesis</keyword>
<dbReference type="GO" id="GO:0003941">
    <property type="term" value="F:L-serine ammonia-lyase activity"/>
    <property type="evidence" value="ECO:0007669"/>
    <property type="project" value="TreeGrafter"/>
</dbReference>
<comment type="pathway">
    <text evidence="3 13">Amino-acid biosynthesis; L-isoleucine biosynthesis; 2-oxobutanoate from L-threonine: step 1/1.</text>
</comment>
<comment type="function">
    <text evidence="12 13">Catalyzes the anaerobic formation of alpha-ketobutyrate and ammonia from threonine in a two-step reaction. The first step involved a dehydration of threonine and a production of enamine intermediates (aminocrotonate), which tautomerizes to its imine form (iminobutyrate). Both intermediates are unstable and short-lived. The second step is the nonenzymatic hydrolysis of the enamine/imine intermediates to form 2-ketobutyrate and free ammonia. In the low water environment of the cell, the second step is accelerated by RidA.</text>
</comment>
<comment type="cofactor">
    <cofactor evidence="2 13">
        <name>pyridoxal 5'-phosphate</name>
        <dbReference type="ChEBI" id="CHEBI:597326"/>
    </cofactor>
</comment>
<dbReference type="Pfam" id="PF00291">
    <property type="entry name" value="PALP"/>
    <property type="match status" value="1"/>
</dbReference>
<dbReference type="FunFam" id="3.40.1020.10:FF:000001">
    <property type="entry name" value="L-threonine dehydratase"/>
    <property type="match status" value="1"/>
</dbReference>